<protein>
    <submittedName>
        <fullName evidence="2">Aerobic cobaltochelatase CobS subunit</fullName>
        <ecNumber evidence="2">6.6.1.2</ecNumber>
    </submittedName>
</protein>
<dbReference type="STRING" id="1675527.AIOL_001370"/>
<evidence type="ECO:0000313" key="2">
    <source>
        <dbReference type="EMBL" id="KMW56416.1"/>
    </source>
</evidence>
<organism evidence="2 3">
    <name type="scientific">Candidatus Rhodobacter oscarellae</name>
    <dbReference type="NCBI Taxonomy" id="1675527"/>
    <lineage>
        <taxon>Bacteria</taxon>
        <taxon>Pseudomonadati</taxon>
        <taxon>Pseudomonadota</taxon>
        <taxon>Alphaproteobacteria</taxon>
        <taxon>Rhodobacterales</taxon>
        <taxon>Rhodobacter group</taxon>
        <taxon>Rhodobacter</taxon>
    </lineage>
</organism>
<dbReference type="EC" id="6.6.1.2" evidence="2"/>
<sequence length="98" mass="10862">MAFLWRNSGFFLKLGITPLARRVPEVDPTYEFDPDMTKAILASFSYNRRPITQGYHGTGKPRPARPAVSSRSPRPAAGRGKSRSNCGAEFAQDIAHKL</sequence>
<feature type="region of interest" description="Disordered" evidence="1">
    <location>
        <begin position="51"/>
        <end position="86"/>
    </location>
</feature>
<dbReference type="EMBL" id="LFTY01000002">
    <property type="protein sequence ID" value="KMW56416.1"/>
    <property type="molecule type" value="Genomic_DNA"/>
</dbReference>
<reference evidence="2 3" key="1">
    <citation type="submission" date="2015-06" db="EMBL/GenBank/DDBJ databases">
        <title>Draft genome sequence of an Alphaproteobacteria species associated to the Mediterranean sponge Oscarella lobularis.</title>
        <authorList>
            <person name="Jourda C."/>
            <person name="Santini S."/>
            <person name="Claverie J.-M."/>
        </authorList>
    </citation>
    <scope>NUCLEOTIDE SEQUENCE [LARGE SCALE GENOMIC DNA]</scope>
    <source>
        <strain evidence="2">IGS</strain>
    </source>
</reference>
<name>A0A0J9E0E7_9RHOB</name>
<dbReference type="PATRIC" id="fig|1675527.3.peg.1455"/>
<comment type="caution">
    <text evidence="2">The sequence shown here is derived from an EMBL/GenBank/DDBJ whole genome shotgun (WGS) entry which is preliminary data.</text>
</comment>
<dbReference type="AlphaFoldDB" id="A0A0J9E0E7"/>
<dbReference type="GO" id="GO:0051116">
    <property type="term" value="F:cobaltochelatase activity"/>
    <property type="evidence" value="ECO:0007669"/>
    <property type="project" value="UniProtKB-EC"/>
</dbReference>
<keyword evidence="3" id="KW-1185">Reference proteome</keyword>
<accession>A0A0J9E0E7</accession>
<proteinExistence type="predicted"/>
<evidence type="ECO:0000256" key="1">
    <source>
        <dbReference type="SAM" id="MobiDB-lite"/>
    </source>
</evidence>
<evidence type="ECO:0000313" key="3">
    <source>
        <dbReference type="Proteomes" id="UP000037178"/>
    </source>
</evidence>
<keyword evidence="2" id="KW-0436">Ligase</keyword>
<dbReference type="Proteomes" id="UP000037178">
    <property type="component" value="Unassembled WGS sequence"/>
</dbReference>
<gene>
    <name evidence="2" type="ORF">AIOL_001370</name>
</gene>